<dbReference type="STRING" id="35755.UL82_09230"/>
<dbReference type="Gene3D" id="3.40.710.10">
    <property type="entry name" value="DD-peptidase/beta-lactamase superfamily"/>
    <property type="match status" value="1"/>
</dbReference>
<accession>A0A0F6TEQ8</accession>
<dbReference type="Pfam" id="PF00144">
    <property type="entry name" value="Beta-lactamase"/>
    <property type="match status" value="1"/>
</dbReference>
<feature type="domain" description="Beta-lactamase-related" evidence="1">
    <location>
        <begin position="30"/>
        <end position="247"/>
    </location>
</feature>
<keyword evidence="3" id="KW-1185">Reference proteome</keyword>
<dbReference type="SUPFAM" id="SSF56601">
    <property type="entry name" value="beta-lactamase/transpeptidase-like"/>
    <property type="match status" value="1"/>
</dbReference>
<sequence>MTTLPDFATWPVDNVSAAIINGETINYSGDAQRIFELASVTKLLAGYVFLIAIEEGVFELDTPVHGASVRQLLSHAGGVGFKKGDEVKAPGKRRIYSSYGFELLAEALEVETGMSYTEYFNEALCVPLGMTATTLWGSPGHEARSNVQDLTKFAVEVLRPTLIDETTLSEALTVQYPELAGIVPGYGMQKPCSWGLAFEIKGGKAPHWTGTQMPVDVVGHFGQSGTYLWVHRMTQRAMVVLTDRAFGQWAKPLWQELNDAVWGRRP</sequence>
<dbReference type="EMBL" id="CP011312">
    <property type="protein sequence ID" value="AKE41986.1"/>
    <property type="molecule type" value="Genomic_DNA"/>
</dbReference>
<gene>
    <name evidence="2" type="ORF">UL82_09230</name>
</gene>
<evidence type="ECO:0000313" key="2">
    <source>
        <dbReference type="EMBL" id="AKE41986.1"/>
    </source>
</evidence>
<dbReference type="KEGG" id="cku:UL82_09230"/>
<dbReference type="RefSeq" id="WP_046440532.1">
    <property type="nucleotide sequence ID" value="NZ_CP011312.1"/>
</dbReference>
<reference evidence="2 3" key="1">
    <citation type="journal article" date="2015" name="Genome Announc.">
        <title>Complete Genome Sequence of Corynebacterium kutscheri DSM 20755, a Corynebacterial Type Strain with Remarkably Low G+C Content of Chromosomal DNA.</title>
        <authorList>
            <person name="Ruckert C."/>
            <person name="Albersmeier A."/>
            <person name="Winkler A."/>
            <person name="Tauch A."/>
        </authorList>
    </citation>
    <scope>NUCLEOTIDE SEQUENCE [LARGE SCALE GENOMIC DNA]</scope>
    <source>
        <strain evidence="2 3">DSM 20755</strain>
    </source>
</reference>
<dbReference type="InterPro" id="IPR001466">
    <property type="entry name" value="Beta-lactam-related"/>
</dbReference>
<evidence type="ECO:0000313" key="3">
    <source>
        <dbReference type="Proteomes" id="UP000033457"/>
    </source>
</evidence>
<protein>
    <submittedName>
        <fullName evidence="2">Penicillin-binding protein, beta-lactamase class C</fullName>
    </submittedName>
</protein>
<organism evidence="2 3">
    <name type="scientific">Corynebacterium kutscheri</name>
    <dbReference type="NCBI Taxonomy" id="35755"/>
    <lineage>
        <taxon>Bacteria</taxon>
        <taxon>Bacillati</taxon>
        <taxon>Actinomycetota</taxon>
        <taxon>Actinomycetes</taxon>
        <taxon>Mycobacteriales</taxon>
        <taxon>Corynebacteriaceae</taxon>
        <taxon>Corynebacterium</taxon>
    </lineage>
</organism>
<dbReference type="PANTHER" id="PTHR43283:SF15">
    <property type="entry name" value="CONSERVED PROTEIN"/>
    <property type="match status" value="1"/>
</dbReference>
<dbReference type="OrthoDB" id="3336932at2"/>
<name>A0A0F6TEQ8_9CORY</name>
<dbReference type="InterPro" id="IPR050789">
    <property type="entry name" value="Diverse_Enzym_Activities"/>
</dbReference>
<dbReference type="Proteomes" id="UP000033457">
    <property type="component" value="Chromosome"/>
</dbReference>
<dbReference type="HOGENOM" id="CLU_089324_0_0_11"/>
<proteinExistence type="predicted"/>
<dbReference type="PANTHER" id="PTHR43283">
    <property type="entry name" value="BETA-LACTAMASE-RELATED"/>
    <property type="match status" value="1"/>
</dbReference>
<dbReference type="InterPro" id="IPR012338">
    <property type="entry name" value="Beta-lactam/transpept-like"/>
</dbReference>
<evidence type="ECO:0000259" key="1">
    <source>
        <dbReference type="Pfam" id="PF00144"/>
    </source>
</evidence>
<dbReference type="AlphaFoldDB" id="A0A0F6TEQ8"/>